<sequence>MSFKSIDHVLDQLGDRYRLRDQQYSQRLLKAWVEAVGPVVAAQTRPLSMHNEVLRVATSSAAWAQNLVFERQRILAKLNVLLSASLTDIRFSNAQWQTQSRSAFNEELQTELWQQHPSRLTDAVRSPGVPQSERLTDPLLAFQHWRKIMRTRTQNMPLCPQCQCPTPSGELKRWALCSLCAAKQW</sequence>
<dbReference type="InterPro" id="IPR007922">
    <property type="entry name" value="DciA-like"/>
</dbReference>
<dbReference type="EMBL" id="JAMPLM010000001">
    <property type="protein sequence ID" value="MEP1056988.1"/>
    <property type="molecule type" value="Genomic_DNA"/>
</dbReference>
<dbReference type="PANTHER" id="PTHR36456:SF1">
    <property type="entry name" value="UPF0232 PROTEIN SCO3875"/>
    <property type="match status" value="1"/>
</dbReference>
<name>A0ABV0KCM5_9CYAN</name>
<organism evidence="1 2">
    <name type="scientific">Stenomitos frigidus AS-A4</name>
    <dbReference type="NCBI Taxonomy" id="2933935"/>
    <lineage>
        <taxon>Bacteria</taxon>
        <taxon>Bacillati</taxon>
        <taxon>Cyanobacteriota</taxon>
        <taxon>Cyanophyceae</taxon>
        <taxon>Leptolyngbyales</taxon>
        <taxon>Leptolyngbyaceae</taxon>
        <taxon>Stenomitos</taxon>
    </lineage>
</organism>
<keyword evidence="2" id="KW-1185">Reference proteome</keyword>
<evidence type="ECO:0000313" key="2">
    <source>
        <dbReference type="Proteomes" id="UP001476950"/>
    </source>
</evidence>
<evidence type="ECO:0000313" key="1">
    <source>
        <dbReference type="EMBL" id="MEP1056988.1"/>
    </source>
</evidence>
<protein>
    <submittedName>
        <fullName evidence="1">DUF721 domain-containing protein</fullName>
    </submittedName>
</protein>
<gene>
    <name evidence="1" type="ORF">NDI38_00970</name>
</gene>
<dbReference type="RefSeq" id="WP_190453521.1">
    <property type="nucleotide sequence ID" value="NZ_JAMPLM010000001.1"/>
</dbReference>
<dbReference type="PANTHER" id="PTHR36456">
    <property type="entry name" value="UPF0232 PROTEIN SCO3875"/>
    <property type="match status" value="1"/>
</dbReference>
<proteinExistence type="predicted"/>
<dbReference type="Proteomes" id="UP001476950">
    <property type="component" value="Unassembled WGS sequence"/>
</dbReference>
<reference evidence="1 2" key="1">
    <citation type="submission" date="2022-04" db="EMBL/GenBank/DDBJ databases">
        <title>Positive selection, recombination, and allopatry shape intraspecific diversity of widespread and dominant cyanobacteria.</title>
        <authorList>
            <person name="Wei J."/>
            <person name="Shu W."/>
            <person name="Hu C."/>
        </authorList>
    </citation>
    <scope>NUCLEOTIDE SEQUENCE [LARGE SCALE GENOMIC DNA]</scope>
    <source>
        <strain evidence="1 2">AS-A4</strain>
    </source>
</reference>
<accession>A0ABV0KCM5</accession>
<comment type="caution">
    <text evidence="1">The sequence shown here is derived from an EMBL/GenBank/DDBJ whole genome shotgun (WGS) entry which is preliminary data.</text>
</comment>
<dbReference type="Pfam" id="PF05258">
    <property type="entry name" value="DciA"/>
    <property type="match status" value="1"/>
</dbReference>